<dbReference type="InterPro" id="IPR002891">
    <property type="entry name" value="APS"/>
</dbReference>
<dbReference type="GO" id="GO:0019379">
    <property type="term" value="P:sulfate assimilation, phosphoadenylyl sulfate reduction by phosphoadenylyl-sulfate reductase (thioredoxin)"/>
    <property type="evidence" value="ECO:0007669"/>
    <property type="project" value="TreeGrafter"/>
</dbReference>
<dbReference type="PANTHER" id="PTHR42700">
    <property type="entry name" value="SULFATE ADENYLYLTRANSFERASE"/>
    <property type="match status" value="1"/>
</dbReference>
<evidence type="ECO:0000256" key="1">
    <source>
        <dbReference type="ARBA" id="ARBA00001823"/>
    </source>
</evidence>
<evidence type="ECO:0000256" key="4">
    <source>
        <dbReference type="ARBA" id="ARBA00022741"/>
    </source>
</evidence>
<dbReference type="Proteomes" id="UP000179115">
    <property type="component" value="Unassembled WGS sequence"/>
</dbReference>
<dbReference type="GO" id="GO:0004781">
    <property type="term" value="F:sulfate adenylyltransferase (ATP) activity"/>
    <property type="evidence" value="ECO:0007669"/>
    <property type="project" value="TreeGrafter"/>
</dbReference>
<evidence type="ECO:0000256" key="2">
    <source>
        <dbReference type="ARBA" id="ARBA00012121"/>
    </source>
</evidence>
<comment type="catalytic activity">
    <reaction evidence="1 6">
        <text>adenosine 5'-phosphosulfate + ATP = 3'-phosphoadenylyl sulfate + ADP + H(+)</text>
        <dbReference type="Rhea" id="RHEA:24152"/>
        <dbReference type="ChEBI" id="CHEBI:15378"/>
        <dbReference type="ChEBI" id="CHEBI:30616"/>
        <dbReference type="ChEBI" id="CHEBI:58243"/>
        <dbReference type="ChEBI" id="CHEBI:58339"/>
        <dbReference type="ChEBI" id="CHEBI:456216"/>
        <dbReference type="EC" id="2.7.1.25"/>
    </reaction>
</comment>
<dbReference type="InterPro" id="IPR050512">
    <property type="entry name" value="Sulf_AdTrans/APS_kinase"/>
</dbReference>
<dbReference type="Gene3D" id="3.40.50.300">
    <property type="entry name" value="P-loop containing nucleotide triphosphate hydrolases"/>
    <property type="match status" value="1"/>
</dbReference>
<name>A0A1F6EEA0_9BACT</name>
<dbReference type="SUPFAM" id="SSF52540">
    <property type="entry name" value="P-loop containing nucleoside triphosphate hydrolases"/>
    <property type="match status" value="1"/>
</dbReference>
<dbReference type="Pfam" id="PF01583">
    <property type="entry name" value="APS_kinase"/>
    <property type="match status" value="1"/>
</dbReference>
<dbReference type="InterPro" id="IPR059117">
    <property type="entry name" value="APS_kinase_dom"/>
</dbReference>
<gene>
    <name evidence="8" type="ORF">A3A35_01175</name>
</gene>
<dbReference type="STRING" id="1798508.A3A35_01175"/>
<keyword evidence="5 6" id="KW-0067">ATP-binding</keyword>
<dbReference type="UniPathway" id="UPA00140">
    <property type="reaction ID" value="UER00205"/>
</dbReference>
<accession>A0A1F6EEA0</accession>
<dbReference type="GO" id="GO:0005737">
    <property type="term" value="C:cytoplasm"/>
    <property type="evidence" value="ECO:0007669"/>
    <property type="project" value="TreeGrafter"/>
</dbReference>
<evidence type="ECO:0000313" key="8">
    <source>
        <dbReference type="EMBL" id="OGG71985.1"/>
    </source>
</evidence>
<comment type="similarity">
    <text evidence="6">Belongs to the APS kinase family.</text>
</comment>
<dbReference type="InterPro" id="IPR027417">
    <property type="entry name" value="P-loop_NTPase"/>
</dbReference>
<reference evidence="8 9" key="1">
    <citation type="journal article" date="2016" name="Nat. Commun.">
        <title>Thousands of microbial genomes shed light on interconnected biogeochemical processes in an aquifer system.</title>
        <authorList>
            <person name="Anantharaman K."/>
            <person name="Brown C.T."/>
            <person name="Hug L.A."/>
            <person name="Sharon I."/>
            <person name="Castelle C.J."/>
            <person name="Probst A.J."/>
            <person name="Thomas B.C."/>
            <person name="Singh A."/>
            <person name="Wilkins M.J."/>
            <person name="Karaoz U."/>
            <person name="Brodie E.L."/>
            <person name="Williams K.H."/>
            <person name="Hubbard S.S."/>
            <person name="Banfield J.F."/>
        </authorList>
    </citation>
    <scope>NUCLEOTIDE SEQUENCE [LARGE SCALE GENOMIC DNA]</scope>
</reference>
<dbReference type="NCBIfam" id="TIGR00455">
    <property type="entry name" value="apsK"/>
    <property type="match status" value="1"/>
</dbReference>
<comment type="pathway">
    <text evidence="6">Sulfur metabolism; hydrogen sulfide biosynthesis; sulfite from sulfate: step 2/3.</text>
</comment>
<evidence type="ECO:0000256" key="6">
    <source>
        <dbReference type="RuleBase" id="RU004347"/>
    </source>
</evidence>
<evidence type="ECO:0000256" key="5">
    <source>
        <dbReference type="ARBA" id="ARBA00022840"/>
    </source>
</evidence>
<evidence type="ECO:0000256" key="3">
    <source>
        <dbReference type="ARBA" id="ARBA00022679"/>
    </source>
</evidence>
<keyword evidence="6 8" id="KW-0418">Kinase</keyword>
<dbReference type="AlphaFoldDB" id="A0A1F6EEA0"/>
<feature type="domain" description="APS kinase" evidence="7">
    <location>
        <begin position="2"/>
        <end position="152"/>
    </location>
</feature>
<evidence type="ECO:0000313" key="9">
    <source>
        <dbReference type="Proteomes" id="UP000179115"/>
    </source>
</evidence>
<dbReference type="CDD" id="cd02027">
    <property type="entry name" value="APSK"/>
    <property type="match status" value="1"/>
</dbReference>
<keyword evidence="3 6" id="KW-0808">Transferase</keyword>
<dbReference type="GO" id="GO:0005524">
    <property type="term" value="F:ATP binding"/>
    <property type="evidence" value="ECO:0007669"/>
    <property type="project" value="UniProtKB-KW"/>
</dbReference>
<evidence type="ECO:0000259" key="7">
    <source>
        <dbReference type="Pfam" id="PF01583"/>
    </source>
</evidence>
<dbReference type="GO" id="GO:0004020">
    <property type="term" value="F:adenylylsulfate kinase activity"/>
    <property type="evidence" value="ECO:0007669"/>
    <property type="project" value="UniProtKB-EC"/>
</dbReference>
<dbReference type="GO" id="GO:0070814">
    <property type="term" value="P:hydrogen sulfide biosynthetic process"/>
    <property type="evidence" value="ECO:0007669"/>
    <property type="project" value="UniProtKB-UniPathway"/>
</dbReference>
<sequence length="173" mass="19492">MGKIVWFTGLSGSGKTTLALALQKELEAQGKRVTFLDGDEVRQMHGRKLGFSREDIRENNRLIAELAEKHSAEADFVLVPVIAPYREDRTSTRQRLGDKYVEVFVDCPLVVCEARDTKGLYKKARAGELANFIGVHEESPYEIPDNPECVIKTDRTSVEEGVRMLLTFFGETK</sequence>
<keyword evidence="4 6" id="KW-0547">Nucleotide-binding</keyword>
<comment type="caution">
    <text evidence="8">The sequence shown here is derived from an EMBL/GenBank/DDBJ whole genome shotgun (WGS) entry which is preliminary data.</text>
</comment>
<dbReference type="NCBIfam" id="NF003013">
    <property type="entry name" value="PRK03846.1"/>
    <property type="match status" value="1"/>
</dbReference>
<dbReference type="PANTHER" id="PTHR42700:SF1">
    <property type="entry name" value="SULFATE ADENYLYLTRANSFERASE"/>
    <property type="match status" value="1"/>
</dbReference>
<dbReference type="EC" id="2.7.1.25" evidence="2 6"/>
<proteinExistence type="inferred from homology"/>
<dbReference type="EMBL" id="MFLV01000004">
    <property type="protein sequence ID" value="OGG71985.1"/>
    <property type="molecule type" value="Genomic_DNA"/>
</dbReference>
<comment type="function">
    <text evidence="6">Catalyzes the synthesis of activated sulfate.</text>
</comment>
<protein>
    <recommendedName>
        <fullName evidence="2 6">Adenylyl-sulfate kinase</fullName>
        <ecNumber evidence="2 6">2.7.1.25</ecNumber>
    </recommendedName>
</protein>
<dbReference type="GO" id="GO:0010134">
    <property type="term" value="P:sulfate assimilation via adenylyl sulfate reduction"/>
    <property type="evidence" value="ECO:0007669"/>
    <property type="project" value="TreeGrafter"/>
</dbReference>
<organism evidence="8 9">
    <name type="scientific">Candidatus Kaiserbacteria bacterium RIFCSPLOWO2_01_FULL_51_21</name>
    <dbReference type="NCBI Taxonomy" id="1798508"/>
    <lineage>
        <taxon>Bacteria</taxon>
        <taxon>Candidatus Kaiseribacteriota</taxon>
    </lineage>
</organism>